<dbReference type="GO" id="GO:0046872">
    <property type="term" value="F:metal ion binding"/>
    <property type="evidence" value="ECO:0007669"/>
    <property type="project" value="UniProtKB-KW"/>
</dbReference>
<dbReference type="Pfam" id="PF02146">
    <property type="entry name" value="SIR2"/>
    <property type="match status" value="1"/>
</dbReference>
<dbReference type="OrthoDB" id="424302at2759"/>
<dbReference type="GO" id="GO:0070403">
    <property type="term" value="F:NAD+ binding"/>
    <property type="evidence" value="ECO:0007669"/>
    <property type="project" value="InterPro"/>
</dbReference>
<organism evidence="13 14">
    <name type="scientific">Ambispora gerdemannii</name>
    <dbReference type="NCBI Taxonomy" id="144530"/>
    <lineage>
        <taxon>Eukaryota</taxon>
        <taxon>Fungi</taxon>
        <taxon>Fungi incertae sedis</taxon>
        <taxon>Mucoromycota</taxon>
        <taxon>Glomeromycotina</taxon>
        <taxon>Glomeromycetes</taxon>
        <taxon>Archaeosporales</taxon>
        <taxon>Ambisporaceae</taxon>
        <taxon>Ambispora</taxon>
    </lineage>
</organism>
<comment type="cofactor">
    <cofactor evidence="1">
        <name>Zn(2+)</name>
        <dbReference type="ChEBI" id="CHEBI:29105"/>
    </cofactor>
</comment>
<dbReference type="PANTHER" id="PTHR11085:SF1">
    <property type="entry name" value="NAD-DEPENDENT PROTEIN DEACETYLASE SIRTUIN-7"/>
    <property type="match status" value="1"/>
</dbReference>
<dbReference type="InterPro" id="IPR029035">
    <property type="entry name" value="DHS-like_NAD/FAD-binding_dom"/>
</dbReference>
<proteinExistence type="inferred from homology"/>
<dbReference type="PROSITE" id="PS50305">
    <property type="entry name" value="SIRTUIN"/>
    <property type="match status" value="1"/>
</dbReference>
<evidence type="ECO:0000256" key="7">
    <source>
        <dbReference type="ARBA" id="ARBA00023027"/>
    </source>
</evidence>
<comment type="similarity">
    <text evidence="8">Belongs to the sirtuin family. Class IV subfamily.</text>
</comment>
<evidence type="ECO:0000256" key="4">
    <source>
        <dbReference type="ARBA" id="ARBA00022679"/>
    </source>
</evidence>
<feature type="binding site" evidence="11">
    <location>
        <position position="156"/>
    </location>
    <ligand>
        <name>Zn(2+)</name>
        <dbReference type="ChEBI" id="CHEBI:29105"/>
    </ligand>
</feature>
<accession>A0A9N8W9D9</accession>
<name>A0A9N8W9D9_9GLOM</name>
<evidence type="ECO:0000256" key="2">
    <source>
        <dbReference type="ARBA" id="ARBA00006924"/>
    </source>
</evidence>
<dbReference type="EMBL" id="CAJVPL010000313">
    <property type="protein sequence ID" value="CAG8481952.1"/>
    <property type="molecule type" value="Genomic_DNA"/>
</dbReference>
<dbReference type="GO" id="GO:0005634">
    <property type="term" value="C:nucleus"/>
    <property type="evidence" value="ECO:0007669"/>
    <property type="project" value="TreeGrafter"/>
</dbReference>
<keyword evidence="3" id="KW-0597">Phosphoprotein</keyword>
<comment type="caution">
    <text evidence="13">The sequence shown here is derived from an EMBL/GenBank/DDBJ whole genome shotgun (WGS) entry which is preliminary data.</text>
</comment>
<keyword evidence="14" id="KW-1185">Reference proteome</keyword>
<keyword evidence="5 11" id="KW-0479">Metal-binding</keyword>
<evidence type="ECO:0000313" key="14">
    <source>
        <dbReference type="Proteomes" id="UP000789831"/>
    </source>
</evidence>
<feature type="domain" description="Deacetylase sirtuin-type" evidence="12">
    <location>
        <begin position="21"/>
        <end position="262"/>
    </location>
</feature>
<feature type="binding site" evidence="11">
    <location>
        <position position="115"/>
    </location>
    <ligand>
        <name>Zn(2+)</name>
        <dbReference type="ChEBI" id="CHEBI:29105"/>
    </ligand>
</feature>
<dbReference type="Proteomes" id="UP000789831">
    <property type="component" value="Unassembled WGS sequence"/>
</dbReference>
<comment type="similarity">
    <text evidence="2">Belongs to the sirtuin family. Class I subfamily.</text>
</comment>
<evidence type="ECO:0000256" key="10">
    <source>
        <dbReference type="ARBA" id="ARBA00043038"/>
    </source>
</evidence>
<evidence type="ECO:0000256" key="11">
    <source>
        <dbReference type="PROSITE-ProRule" id="PRU00236"/>
    </source>
</evidence>
<dbReference type="InterPro" id="IPR026590">
    <property type="entry name" value="Ssirtuin_cat_dom"/>
</dbReference>
<evidence type="ECO:0000256" key="5">
    <source>
        <dbReference type="ARBA" id="ARBA00022723"/>
    </source>
</evidence>
<protein>
    <recommendedName>
        <fullName evidence="10">Regulatory protein SIR2 homolog 7</fullName>
    </recommendedName>
    <alternativeName>
        <fullName evidence="9">SIR2-like protein 7</fullName>
    </alternativeName>
</protein>
<dbReference type="InterPro" id="IPR003000">
    <property type="entry name" value="Sirtuin"/>
</dbReference>
<gene>
    <name evidence="13" type="ORF">AGERDE_LOCUS3282</name>
</gene>
<evidence type="ECO:0000256" key="9">
    <source>
        <dbReference type="ARBA" id="ARBA00041832"/>
    </source>
</evidence>
<evidence type="ECO:0000256" key="1">
    <source>
        <dbReference type="ARBA" id="ARBA00001947"/>
    </source>
</evidence>
<evidence type="ECO:0000313" key="13">
    <source>
        <dbReference type="EMBL" id="CAG8481952.1"/>
    </source>
</evidence>
<evidence type="ECO:0000259" key="12">
    <source>
        <dbReference type="PROSITE" id="PS50305"/>
    </source>
</evidence>
<sequence>MHPDTKTSNIIKKRKEYFDSPEILQQKTKKLIELIRKAKFVVVFIGVDSFASNQEGNSIAKSPQSTKGQKVLIKLLELGCINYIISQTTDGMLVRYGVPLTAIGELNGNINIEKCPECKRSYWRKFSVLEANGSGGEGFRTCSNNNRQTCRRCNNCGYFLHNTIIYPNESIPKECIQKVAIHVHQCDLLITLGTLSAINPIKDLLPQPSTSTEKLLTITVNTQKTPQDTNPATLRIFSRPDDILSLISKCFNISDLDKIKDLADDDGSSLEMIILPNPSPQKLDVIKETRMELRKWSVEKLEEALRERGIVLQTTVEKNDHFEQDKYSLYECALVNRTWNSAVIPILWRNPFGLAKVENIESATITDNPLGLMTDDTNNDNNNNSGIFETSLEDLEDLRRRFDGDNFMSDDDEDDLWVSETFVYQSNEQIKREIIRTYLNCCNDFEWEIIRDGGIDMPRSLIKSTYNYIEFLQVVNDVDVMEAARAWVNGPGNNFPSSAPQLVTKTLLTKFAQSAKKLKWVSIRLSAPWDSSSILISFFRRHQFRIVTLAIYLGDVESEDNERVKFCLKQVATLIEVQDNLERFVIEGVKHGLSPIIDALRKRRGGSSSHLKEVLFNQCKFNRNVCQGIRNWHFLEDLCSLRFINCSNFLPLDMIDSLKDSMVSVRTGDDNYLELIGLNEYTVIESSE</sequence>
<evidence type="ECO:0000256" key="8">
    <source>
        <dbReference type="ARBA" id="ARBA00038170"/>
    </source>
</evidence>
<reference evidence="13" key="1">
    <citation type="submission" date="2021-06" db="EMBL/GenBank/DDBJ databases">
        <authorList>
            <person name="Kallberg Y."/>
            <person name="Tangrot J."/>
            <person name="Rosling A."/>
        </authorList>
    </citation>
    <scope>NUCLEOTIDE SEQUENCE</scope>
    <source>
        <strain evidence="13">MT106</strain>
    </source>
</reference>
<evidence type="ECO:0000256" key="3">
    <source>
        <dbReference type="ARBA" id="ARBA00022553"/>
    </source>
</evidence>
<keyword evidence="4" id="KW-0808">Transferase</keyword>
<dbReference type="InterPro" id="IPR026591">
    <property type="entry name" value="Sirtuin_cat_small_dom_sf"/>
</dbReference>
<dbReference type="PANTHER" id="PTHR11085">
    <property type="entry name" value="NAD-DEPENDENT PROTEIN DEACYLASE SIRTUIN-5, MITOCHONDRIAL-RELATED"/>
    <property type="match status" value="1"/>
</dbReference>
<feature type="binding site" evidence="11">
    <location>
        <position position="150"/>
    </location>
    <ligand>
        <name>Zn(2+)</name>
        <dbReference type="ChEBI" id="CHEBI:29105"/>
    </ligand>
</feature>
<keyword evidence="6 11" id="KW-0862">Zinc</keyword>
<feature type="binding site" evidence="11">
    <location>
        <position position="118"/>
    </location>
    <ligand>
        <name>Zn(2+)</name>
        <dbReference type="ChEBI" id="CHEBI:29105"/>
    </ligand>
</feature>
<dbReference type="Gene3D" id="3.40.50.1220">
    <property type="entry name" value="TPP-binding domain"/>
    <property type="match status" value="1"/>
</dbReference>
<comment type="caution">
    <text evidence="11">Lacks conserved residue(s) required for the propagation of feature annotation.</text>
</comment>
<dbReference type="GO" id="GO:0017136">
    <property type="term" value="F:histone deacetylase activity, NAD-dependent"/>
    <property type="evidence" value="ECO:0007669"/>
    <property type="project" value="TreeGrafter"/>
</dbReference>
<keyword evidence="7" id="KW-0520">NAD</keyword>
<dbReference type="SUPFAM" id="SSF52467">
    <property type="entry name" value="DHS-like NAD/FAD-binding domain"/>
    <property type="match status" value="1"/>
</dbReference>
<dbReference type="Gene3D" id="3.30.1600.10">
    <property type="entry name" value="SIR2/SIRT2 'Small Domain"/>
    <property type="match status" value="1"/>
</dbReference>
<evidence type="ECO:0000256" key="6">
    <source>
        <dbReference type="ARBA" id="ARBA00022833"/>
    </source>
</evidence>
<dbReference type="AlphaFoldDB" id="A0A9N8W9D9"/>
<dbReference type="InterPro" id="IPR050134">
    <property type="entry name" value="NAD-dep_sirtuin_deacylases"/>
</dbReference>